<name>A0ABT4BC68_9ACTN</name>
<dbReference type="SUPFAM" id="SSF52540">
    <property type="entry name" value="P-loop containing nucleoside triphosphate hydrolases"/>
    <property type="match status" value="1"/>
</dbReference>
<keyword evidence="2" id="KW-1185">Reference proteome</keyword>
<accession>A0ABT4BC68</accession>
<reference evidence="1" key="1">
    <citation type="submission" date="2022-11" db="EMBL/GenBank/DDBJ databases">
        <authorList>
            <person name="Somphong A."/>
            <person name="Phongsopitanun W."/>
        </authorList>
    </citation>
    <scope>NUCLEOTIDE SEQUENCE</scope>
    <source>
        <strain evidence="1">Pm04-4</strain>
    </source>
</reference>
<evidence type="ECO:0000313" key="2">
    <source>
        <dbReference type="Proteomes" id="UP001151002"/>
    </source>
</evidence>
<dbReference type="InterPro" id="IPR027417">
    <property type="entry name" value="P-loop_NTPase"/>
</dbReference>
<dbReference type="EMBL" id="JAPNTZ010000018">
    <property type="protein sequence ID" value="MCY1144113.1"/>
    <property type="molecule type" value="Genomic_DNA"/>
</dbReference>
<gene>
    <name evidence="1" type="ORF">OWR29_39475</name>
</gene>
<evidence type="ECO:0000313" key="1">
    <source>
        <dbReference type="EMBL" id="MCY1144113.1"/>
    </source>
</evidence>
<sequence length="1115" mass="122660">MSDPTVQTSVVNAALALAAHYFPRRMAGDARDAAGFADAAFLLSGKYTAWDRWSDLTHDEKQRIALLGSVAPADLAEHRAFSVAARTALVPQDPGEDDEPGPIAAFELAGANPFTADAAFPRVGGNLLDYADRQTARFRRPSARPKPPDFAGPGTWITPTIYVKDCGQISGRVSIPRYPHFTEAFDLDRLPHVSTVAHASELRIPKDELLALAAEIDERFPTGKRFLHTTLSGLFEVLQTSDTVSPADVLTMSAGGLEIFHAPTGTGKSVLVRVLASWFALNNLRLTIVQPDIKACLAMTWNIQGDLAHLQAKPRSWDHTPSCAHLMSTSSMQDRAVKHASLIDEDPEAPGDWGLRGQRDIDPLAYGCAQREFTEATGDYPPGREPCLSLTRQGVGASACPWIPTCSKFTPVYQACDANVVVMNHFLFLQGTLRIGINLDGRPVYTLTAAEFALRTCHAVLIDEVDQFQSRAIDRCASDVKLHSRRHWTSAPQAMDTDAKRLPIDDENELLPSVSHVRLMAEFLLLSICRNSLKLTVVEDARAKDRVPDQTSSRWHMARGRDRTLAALMWPDLDLGDAGIPTEVVERINALMPERYRQEDRHGRASGTLESVWADVQRGLSALVGPRGELLLDAVKIQLHELLSESISDGHRRAQIINLLATRAVMIELDEALAEVRSTAQRFRSSGLRSAQKIIDQLQNSAITAVMPIGMLGRSLTGYRVTGLDDKERSAELVAQTIGGDPHLFTSELGGIVSLSLAGVERPVMGLSATAFFPQAVREHVNAPVRWWMTDAQARSIRARKRRIEYGKGHPLFGEPIKVSGLHPSRKRGALIELGDQLYDRYIRSELEKAVTNDPDRAHVLVVANSYDQCAWIARGISESGSYREGLCVAVHAEDRHSHNPELPRENRAVRLTSEEFETFPDRGNILVVPLSVIARGLNIVKGIRSAVRSVYLCVRPLALLSEPSEMYASINAAGIRALPAEGSSNPIAALAGARDAAWDRLRLLLRSANQFTSMQKSLQEEVVAGMIVDLIQLAGRARRGGTEAVLHMVDHAFHEDTWSADLDTILRRIHAKWPPDVRAQMNDLYGEALNAFLSYAGIDPTEYPLTDVSREEDE</sequence>
<comment type="caution">
    <text evidence="1">The sequence shown here is derived from an EMBL/GenBank/DDBJ whole genome shotgun (WGS) entry which is preliminary data.</text>
</comment>
<protein>
    <recommendedName>
        <fullName evidence="3">Helicase</fullName>
    </recommendedName>
</protein>
<evidence type="ECO:0008006" key="3">
    <source>
        <dbReference type="Google" id="ProtNLM"/>
    </source>
</evidence>
<organism evidence="1 2">
    <name type="scientific">Paractinoplanes pyxinae</name>
    <dbReference type="NCBI Taxonomy" id="2997416"/>
    <lineage>
        <taxon>Bacteria</taxon>
        <taxon>Bacillati</taxon>
        <taxon>Actinomycetota</taxon>
        <taxon>Actinomycetes</taxon>
        <taxon>Micromonosporales</taxon>
        <taxon>Micromonosporaceae</taxon>
        <taxon>Paractinoplanes</taxon>
    </lineage>
</organism>
<dbReference type="Proteomes" id="UP001151002">
    <property type="component" value="Unassembled WGS sequence"/>
</dbReference>
<dbReference type="RefSeq" id="WP_267568667.1">
    <property type="nucleotide sequence ID" value="NZ_JAPNTZ010000018.1"/>
</dbReference>
<proteinExistence type="predicted"/>